<reference evidence="2 3" key="1">
    <citation type="journal article" date="2004" name="Proc. Natl. Acad. Sci. U.S.A.">
        <title>The complete genomic sequence of Nocardia farcinica IFM 10152.</title>
        <authorList>
            <person name="Ishikawa J."/>
            <person name="Yamashita A."/>
            <person name="Mikami Y."/>
            <person name="Hoshino Y."/>
            <person name="Kurita H."/>
            <person name="Hotta K."/>
            <person name="Shiba T."/>
            <person name="Hattori M."/>
        </authorList>
    </citation>
    <scope>NUCLEOTIDE SEQUENCE [LARGE SCALE GENOMIC DNA]</scope>
    <source>
        <strain evidence="2 3">IFM 10152</strain>
    </source>
</reference>
<evidence type="ECO:0000313" key="2">
    <source>
        <dbReference type="EMBL" id="BAD55090.1"/>
    </source>
</evidence>
<name>Q5Z3A1_NOCFA</name>
<proteinExistence type="predicted"/>
<accession>Q5Z3A1</accession>
<sequence>MTDQEQAAADIASAYVAKLTPEQFASFVAATREPGESTPPPVLGKLPEQRPEDAYPTGWAV</sequence>
<keyword evidence="3" id="KW-1185">Reference proteome</keyword>
<gene>
    <name evidence="2" type="ordered locus">NFA_2480</name>
</gene>
<feature type="region of interest" description="Disordered" evidence="1">
    <location>
        <begin position="32"/>
        <end position="61"/>
    </location>
</feature>
<dbReference type="EMBL" id="AP006618">
    <property type="protein sequence ID" value="BAD55090.1"/>
    <property type="molecule type" value="Genomic_DNA"/>
</dbReference>
<dbReference type="HOGENOM" id="CLU_2918039_0_0_11"/>
<dbReference type="RefSeq" id="WP_011206777.1">
    <property type="nucleotide sequence ID" value="NC_006361.1"/>
</dbReference>
<dbReference type="KEGG" id="nfa:NFA_2480"/>
<organism evidence="2 3">
    <name type="scientific">Nocardia farcinica (strain IFM 10152)</name>
    <dbReference type="NCBI Taxonomy" id="247156"/>
    <lineage>
        <taxon>Bacteria</taxon>
        <taxon>Bacillati</taxon>
        <taxon>Actinomycetota</taxon>
        <taxon>Actinomycetes</taxon>
        <taxon>Mycobacteriales</taxon>
        <taxon>Nocardiaceae</taxon>
        <taxon>Nocardia</taxon>
    </lineage>
</organism>
<evidence type="ECO:0000256" key="1">
    <source>
        <dbReference type="SAM" id="MobiDB-lite"/>
    </source>
</evidence>
<dbReference type="AlphaFoldDB" id="Q5Z3A1"/>
<dbReference type="STRING" id="247156.NFA_2480"/>
<dbReference type="GeneID" id="61131093"/>
<evidence type="ECO:0000313" key="3">
    <source>
        <dbReference type="Proteomes" id="UP000006820"/>
    </source>
</evidence>
<protein>
    <submittedName>
        <fullName evidence="2">Uncharacterized protein</fullName>
    </submittedName>
</protein>
<dbReference type="Proteomes" id="UP000006820">
    <property type="component" value="Chromosome"/>
</dbReference>